<feature type="transmembrane region" description="Helical" evidence="1">
    <location>
        <begin position="31"/>
        <end position="50"/>
    </location>
</feature>
<sequence length="101" mass="11144">LTFIVNLISFAGAVMSLQIMFLISYDMVTTGLTMVVLLAAALVVLIRHLSGNHQYQPICKKDGAMYETTQRRHLGEVAHKVCSVPMYMSITSLLIVVCITV</sequence>
<name>A0A0B7BZV9_9EUPU</name>
<keyword evidence="1" id="KW-0472">Membrane</keyword>
<keyword evidence="1" id="KW-0812">Transmembrane</keyword>
<dbReference type="EMBL" id="HACG01051592">
    <property type="protein sequence ID" value="CEK98463.1"/>
    <property type="molecule type" value="Transcribed_RNA"/>
</dbReference>
<dbReference type="AlphaFoldDB" id="A0A0B7BZV9"/>
<accession>A0A0B7BZV9</accession>
<protein>
    <submittedName>
        <fullName evidence="2">Uncharacterized protein</fullName>
    </submittedName>
</protein>
<evidence type="ECO:0000256" key="1">
    <source>
        <dbReference type="SAM" id="Phobius"/>
    </source>
</evidence>
<feature type="non-terminal residue" evidence="2">
    <location>
        <position position="101"/>
    </location>
</feature>
<feature type="transmembrane region" description="Helical" evidence="1">
    <location>
        <begin position="7"/>
        <end position="25"/>
    </location>
</feature>
<reference evidence="2" key="1">
    <citation type="submission" date="2014-12" db="EMBL/GenBank/DDBJ databases">
        <title>Insight into the proteome of Arion vulgaris.</title>
        <authorList>
            <person name="Aradska J."/>
            <person name="Bulat T."/>
            <person name="Smidak R."/>
            <person name="Sarate P."/>
            <person name="Gangsoo J."/>
            <person name="Sialana F."/>
            <person name="Bilban M."/>
            <person name="Lubec G."/>
        </authorList>
    </citation>
    <scope>NUCLEOTIDE SEQUENCE</scope>
    <source>
        <tissue evidence="2">Skin</tissue>
    </source>
</reference>
<keyword evidence="1" id="KW-1133">Transmembrane helix</keyword>
<gene>
    <name evidence="2" type="primary">ORF218784</name>
</gene>
<proteinExistence type="predicted"/>
<feature type="non-terminal residue" evidence="2">
    <location>
        <position position="1"/>
    </location>
</feature>
<evidence type="ECO:0000313" key="2">
    <source>
        <dbReference type="EMBL" id="CEK98463.1"/>
    </source>
</evidence>
<organism evidence="2">
    <name type="scientific">Arion vulgaris</name>
    <dbReference type="NCBI Taxonomy" id="1028688"/>
    <lineage>
        <taxon>Eukaryota</taxon>
        <taxon>Metazoa</taxon>
        <taxon>Spiralia</taxon>
        <taxon>Lophotrochozoa</taxon>
        <taxon>Mollusca</taxon>
        <taxon>Gastropoda</taxon>
        <taxon>Heterobranchia</taxon>
        <taxon>Euthyneura</taxon>
        <taxon>Panpulmonata</taxon>
        <taxon>Eupulmonata</taxon>
        <taxon>Stylommatophora</taxon>
        <taxon>Helicina</taxon>
        <taxon>Arionoidea</taxon>
        <taxon>Arionidae</taxon>
        <taxon>Arion</taxon>
    </lineage>
</organism>